<dbReference type="EMBL" id="MTSM01000034">
    <property type="protein sequence ID" value="OPX54195.1"/>
    <property type="molecule type" value="Genomic_DNA"/>
</dbReference>
<dbReference type="RefSeq" id="WP_078746644.1">
    <property type="nucleotide sequence ID" value="NZ_FUXG01000036.1"/>
</dbReference>
<evidence type="ECO:0000313" key="2">
    <source>
        <dbReference type="EMBL" id="OPX54195.1"/>
    </source>
</evidence>
<dbReference type="PANTHER" id="PTHR40252">
    <property type="entry name" value="BLR0328 PROTEIN"/>
    <property type="match status" value="1"/>
</dbReference>
<dbReference type="Proteomes" id="UP000191418">
    <property type="component" value="Unassembled WGS sequence"/>
</dbReference>
<gene>
    <name evidence="2" type="ORF">BTE48_15480</name>
</gene>
<dbReference type="PANTHER" id="PTHR40252:SF2">
    <property type="entry name" value="BLR0328 PROTEIN"/>
    <property type="match status" value="1"/>
</dbReference>
<comment type="caution">
    <text evidence="2">The sequence shown here is derived from an EMBL/GenBank/DDBJ whole genome shotgun (WGS) entry which is preliminary data.</text>
</comment>
<proteinExistence type="predicted"/>
<accession>A0A1T4SKZ1</accession>
<dbReference type="InterPro" id="IPR019494">
    <property type="entry name" value="FIST_C"/>
</dbReference>
<reference evidence="2 3" key="1">
    <citation type="submission" date="2017-01" db="EMBL/GenBank/DDBJ databases">
        <title>Genome Sequencing of a Marine Spirillum, Oceanospirillum multiglobuliferum ATCC 33336, from Japan.</title>
        <authorList>
            <person name="Carney J.G."/>
            <person name="Trachtenberg A.M."/>
            <person name="Rheaume B.A."/>
            <person name="Linnane J.D."/>
            <person name="Pitts N.L."/>
            <person name="Mykles D.L."/>
            <person name="Maclea K.S."/>
        </authorList>
    </citation>
    <scope>NUCLEOTIDE SEQUENCE [LARGE SCALE GENOMIC DNA]</scope>
    <source>
        <strain evidence="2 3">ATCC 33336</strain>
    </source>
</reference>
<organism evidence="2 3">
    <name type="scientific">Oceanospirillum multiglobuliferum</name>
    <dbReference type="NCBI Taxonomy" id="64969"/>
    <lineage>
        <taxon>Bacteria</taxon>
        <taxon>Pseudomonadati</taxon>
        <taxon>Pseudomonadota</taxon>
        <taxon>Gammaproteobacteria</taxon>
        <taxon>Oceanospirillales</taxon>
        <taxon>Oceanospirillaceae</taxon>
        <taxon>Oceanospirillum</taxon>
    </lineage>
</organism>
<evidence type="ECO:0000313" key="3">
    <source>
        <dbReference type="Proteomes" id="UP000191418"/>
    </source>
</evidence>
<dbReference type="Pfam" id="PF10442">
    <property type="entry name" value="FIST_C"/>
    <property type="match status" value="1"/>
</dbReference>
<protein>
    <recommendedName>
        <fullName evidence="1">FIST C-domain domain-containing protein</fullName>
    </recommendedName>
</protein>
<dbReference type="Pfam" id="PF08495">
    <property type="entry name" value="FIST"/>
    <property type="match status" value="1"/>
</dbReference>
<keyword evidence="3" id="KW-1185">Reference proteome</keyword>
<dbReference type="OrthoDB" id="378730at2"/>
<dbReference type="STRING" id="64969.SAMN02745127_03149"/>
<name>A0A1T4SKZ1_9GAMM</name>
<dbReference type="InterPro" id="IPR013702">
    <property type="entry name" value="FIST_domain_N"/>
</dbReference>
<dbReference type="SMART" id="SM01204">
    <property type="entry name" value="FIST_C"/>
    <property type="match status" value="1"/>
</dbReference>
<sequence length="387" mass="42415">MSKLQEGSSSLVTEAQDSALPCYLPPDLVALDAHLLQLLSQGQSSIVVWIAESNKALVPELQRLCCQYQIELAGAIFPALIYQGQFVSEGCLVSVLPERAKTLLLSCTQTQSCEQNVRLLQDAVDQFTDTEGLNLLLIFDAQLPNISDILDLIYLGLHNDVRYLGANAGSETFQPMPCVFNQTEWIGEGLLALLIPSDHQGGLAHGYKVSSTVTATSTDRNRIHSIEWRNAFEVYQEQVYAQFGRLIDQNNFYDYAVHFPFGITRISGQPLVRIPVALEADGTLICVGDIPEHTVLTLLKGVEPNSDETLSALIEQTGTSSSCYQVFYCAGRKMHLGEKSAAELMRLHSSFTPSQLSGAVSLGEISNENGQGYPLFHNAAIVCCPWI</sequence>
<dbReference type="AlphaFoldDB" id="A0A1T4SKZ1"/>
<evidence type="ECO:0000259" key="1">
    <source>
        <dbReference type="SMART" id="SM01204"/>
    </source>
</evidence>
<feature type="domain" description="FIST C-domain" evidence="1">
    <location>
        <begin position="231"/>
        <end position="368"/>
    </location>
</feature>